<name>A0A0A1TEH3_9HYPO</name>
<feature type="signal peptide" evidence="7">
    <location>
        <begin position="1"/>
        <end position="24"/>
    </location>
</feature>
<protein>
    <recommendedName>
        <fullName evidence="5">Beta-galactosidase</fullName>
        <ecNumber evidence="5">3.2.1.23</ecNumber>
    </recommendedName>
</protein>
<comment type="similarity">
    <text evidence="1 6">Belongs to the glycosyl hydrolase 35 family.</text>
</comment>
<dbReference type="OrthoDB" id="1657402at2759"/>
<evidence type="ECO:0000256" key="1">
    <source>
        <dbReference type="ARBA" id="ARBA00009809"/>
    </source>
</evidence>
<dbReference type="GO" id="GO:0005975">
    <property type="term" value="P:carbohydrate metabolic process"/>
    <property type="evidence" value="ECO:0007669"/>
    <property type="project" value="InterPro"/>
</dbReference>
<dbReference type="InterPro" id="IPR001944">
    <property type="entry name" value="Glycoside_Hdrlase_35"/>
</dbReference>
<dbReference type="PIRSF" id="PIRSF006336">
    <property type="entry name" value="B-gal"/>
    <property type="match status" value="1"/>
</dbReference>
<feature type="active site" description="Nucleophile" evidence="4">
    <location>
        <position position="266"/>
    </location>
</feature>
<evidence type="ECO:0000256" key="5">
    <source>
        <dbReference type="RuleBase" id="RU000675"/>
    </source>
</evidence>
<dbReference type="Gene3D" id="2.60.120.260">
    <property type="entry name" value="Galactose-binding domain-like"/>
    <property type="match status" value="2"/>
</dbReference>
<dbReference type="InterPro" id="IPR017853">
    <property type="entry name" value="GH"/>
</dbReference>
<dbReference type="Pfam" id="PF21467">
    <property type="entry name" value="BetaGal_gal-bd"/>
    <property type="match status" value="1"/>
</dbReference>
<evidence type="ECO:0000256" key="2">
    <source>
        <dbReference type="ARBA" id="ARBA00022801"/>
    </source>
</evidence>
<organism evidence="11 12">
    <name type="scientific">[Torrubiella] hemipterigena</name>
    <dbReference type="NCBI Taxonomy" id="1531966"/>
    <lineage>
        <taxon>Eukaryota</taxon>
        <taxon>Fungi</taxon>
        <taxon>Dikarya</taxon>
        <taxon>Ascomycota</taxon>
        <taxon>Pezizomycotina</taxon>
        <taxon>Sordariomycetes</taxon>
        <taxon>Hypocreomycetidae</taxon>
        <taxon>Hypocreales</taxon>
        <taxon>Clavicipitaceae</taxon>
        <taxon>Clavicipitaceae incertae sedis</taxon>
        <taxon>'Torrubiella' clade</taxon>
    </lineage>
</organism>
<dbReference type="InterPro" id="IPR019801">
    <property type="entry name" value="Glyco_hydro_35_CS"/>
</dbReference>
<proteinExistence type="inferred from homology"/>
<dbReference type="AlphaFoldDB" id="A0A0A1TEH3"/>
<dbReference type="Proteomes" id="UP000039046">
    <property type="component" value="Unassembled WGS sequence"/>
</dbReference>
<evidence type="ECO:0000313" key="11">
    <source>
        <dbReference type="EMBL" id="CEJ88203.1"/>
    </source>
</evidence>
<dbReference type="InterPro" id="IPR026283">
    <property type="entry name" value="B-gal_1-like"/>
</dbReference>
<dbReference type="SUPFAM" id="SSF49785">
    <property type="entry name" value="Galactose-binding domain-like"/>
    <property type="match status" value="1"/>
</dbReference>
<dbReference type="Gene3D" id="3.20.20.80">
    <property type="entry name" value="Glycosidases"/>
    <property type="match status" value="1"/>
</dbReference>
<evidence type="ECO:0000256" key="3">
    <source>
        <dbReference type="ARBA" id="ARBA00023295"/>
    </source>
</evidence>
<keyword evidence="7" id="KW-0732">Signal</keyword>
<dbReference type="InterPro" id="IPR008979">
    <property type="entry name" value="Galactose-bd-like_sf"/>
</dbReference>
<evidence type="ECO:0000256" key="4">
    <source>
        <dbReference type="PIRSR" id="PIRSR006336-1"/>
    </source>
</evidence>
<keyword evidence="2 5" id="KW-0378">Hydrolase</keyword>
<evidence type="ECO:0000259" key="9">
    <source>
        <dbReference type="Pfam" id="PF21317"/>
    </source>
</evidence>
<dbReference type="EC" id="3.2.1.23" evidence="5"/>
<dbReference type="EMBL" id="CDHN01000002">
    <property type="protein sequence ID" value="CEJ88203.1"/>
    <property type="molecule type" value="Genomic_DNA"/>
</dbReference>
<dbReference type="PRINTS" id="PR00742">
    <property type="entry name" value="GLHYDRLASE35"/>
</dbReference>
<comment type="catalytic activity">
    <reaction evidence="5">
        <text>Hydrolysis of terminal non-reducing beta-D-galactose residues in beta-D-galactosides.</text>
        <dbReference type="EC" id="3.2.1.23"/>
    </reaction>
</comment>
<dbReference type="HOGENOM" id="CLU_007853_7_2_1"/>
<reference evidence="11 12" key="1">
    <citation type="journal article" date="2015" name="Genome Announc.">
        <title>Draft Genome Sequence and Gene Annotation of the Entomopathogenic Fungus Verticillium hemipterigenum.</title>
        <authorList>
            <person name="Horn F."/>
            <person name="Habel A."/>
            <person name="Scharf D.H."/>
            <person name="Dworschak J."/>
            <person name="Brakhage A.A."/>
            <person name="Guthke R."/>
            <person name="Hertweck C."/>
            <person name="Linde J."/>
        </authorList>
    </citation>
    <scope>NUCLEOTIDE SEQUENCE [LARGE SCALE GENOMIC DNA]</scope>
</reference>
<feature type="domain" description="Beta-galactosidase galactose-binding" evidence="10">
    <location>
        <begin position="543"/>
        <end position="604"/>
    </location>
</feature>
<dbReference type="SUPFAM" id="SSF51445">
    <property type="entry name" value="(Trans)glycosidases"/>
    <property type="match status" value="1"/>
</dbReference>
<evidence type="ECO:0000259" key="8">
    <source>
        <dbReference type="Pfam" id="PF01301"/>
    </source>
</evidence>
<dbReference type="InterPro" id="IPR048913">
    <property type="entry name" value="BetaGal_gal-bd"/>
</dbReference>
<feature type="domain" description="Beta-galactosidase 1-like first all-beta" evidence="9">
    <location>
        <begin position="407"/>
        <end position="519"/>
    </location>
</feature>
<dbReference type="PROSITE" id="PS01182">
    <property type="entry name" value="GLYCOSYL_HYDROL_F35"/>
    <property type="match status" value="1"/>
</dbReference>
<evidence type="ECO:0000256" key="7">
    <source>
        <dbReference type="SAM" id="SignalP"/>
    </source>
</evidence>
<dbReference type="STRING" id="1531966.A0A0A1TEH3"/>
<dbReference type="Pfam" id="PF21317">
    <property type="entry name" value="BetaGal_ABD_1"/>
    <property type="match status" value="1"/>
</dbReference>
<evidence type="ECO:0000313" key="12">
    <source>
        <dbReference type="Proteomes" id="UP000039046"/>
    </source>
</evidence>
<feature type="domain" description="Glycoside hydrolase 35 catalytic" evidence="8">
    <location>
        <begin position="41"/>
        <end position="361"/>
    </location>
</feature>
<feature type="chain" id="PRO_5001989932" description="Beta-galactosidase" evidence="7">
    <location>
        <begin position="25"/>
        <end position="645"/>
    </location>
</feature>
<keyword evidence="3 5" id="KW-0326">Glycosidase</keyword>
<dbReference type="InterPro" id="IPR031330">
    <property type="entry name" value="Gly_Hdrlase_35_cat"/>
</dbReference>
<dbReference type="PANTHER" id="PTHR23421">
    <property type="entry name" value="BETA-GALACTOSIDASE RELATED"/>
    <property type="match status" value="1"/>
</dbReference>
<accession>A0A0A1TEH3</accession>
<feature type="active site" description="Proton donor" evidence="4">
    <location>
        <position position="189"/>
    </location>
</feature>
<dbReference type="GO" id="GO:0004565">
    <property type="term" value="F:beta-galactosidase activity"/>
    <property type="evidence" value="ECO:0007669"/>
    <property type="project" value="UniProtKB-EC"/>
</dbReference>
<dbReference type="Pfam" id="PF01301">
    <property type="entry name" value="Glyco_hydro_35"/>
    <property type="match status" value="1"/>
</dbReference>
<evidence type="ECO:0000256" key="6">
    <source>
        <dbReference type="RuleBase" id="RU003679"/>
    </source>
</evidence>
<keyword evidence="12" id="KW-1185">Reference proteome</keyword>
<dbReference type="InterPro" id="IPR048912">
    <property type="entry name" value="BetaGal1-like_ABD1"/>
</dbReference>
<gene>
    <name evidence="11" type="ORF">VHEMI04642</name>
</gene>
<sequence length="645" mass="71179">MVLNWRAVLAAIATASTLIEGASTIRVGNHEPGTFSYNRTTFLLNNEAYQIIGGQMDPQRIPHEYWAQRLQMAKSMGLNTIFSYLFWNDLEPTPGDWDFTDRNNVGHFFQLAHDAGLKIVLRPGPYVCAEHEWGGLPGWLNKIPGMAIRQNNEPFLAASKQYIDQLGDVLGKYQITRGGPIIMTQLENEYGSFGSDKDYLNRTANLLRDNFDVILYTNDGGGKSYLDGGSLHDVLAETDGDAQRGFAARDKYVTDPTMLGPQLDGEYYTTWLDVWGSNYTHRQMDAAALKKASSDLDWVLSGKNSFSLYMFHGGTNWAFDAGAIWDKEAAAVATTSYDYGAPLDESGRPSAAYEAFRTTIAKHVPAGSIPKVPAFPPLTTVPKFSFKSASGLFDFKGDSPTASTVYPVTMDSLDQIRGFILYEHTVTEDVEGVLAVGDQPRDRVLVYVNEVRVGVIDRIYKYPATVKVTLKEGDKLSLLIENMARIDAGQRMVEQIKGIVGNVTVGGGESLIGWETYSMPLTELPEGAAEGTDDYEVKDNQQPAFFRGSFELPQGVQNDMSGDTFLSLPNNYKGVVWVNNRLIGRYWAIGPQQSLYIPGVYLNAPGTANEVVLLELEPSTGTEIVGEGIAERKWFNSPDKNLSGK</sequence>
<evidence type="ECO:0000259" key="10">
    <source>
        <dbReference type="Pfam" id="PF21467"/>
    </source>
</evidence>